<organism evidence="1 2">
    <name type="scientific">Paenibacillus pectinilyticus</name>
    <dbReference type="NCBI Taxonomy" id="512399"/>
    <lineage>
        <taxon>Bacteria</taxon>
        <taxon>Bacillati</taxon>
        <taxon>Bacillota</taxon>
        <taxon>Bacilli</taxon>
        <taxon>Bacillales</taxon>
        <taxon>Paenibacillaceae</taxon>
        <taxon>Paenibacillus</taxon>
    </lineage>
</organism>
<evidence type="ECO:0000313" key="2">
    <source>
        <dbReference type="Proteomes" id="UP000093309"/>
    </source>
</evidence>
<dbReference type="InterPro" id="IPR011050">
    <property type="entry name" value="Pectin_lyase_fold/virulence"/>
</dbReference>
<dbReference type="STRING" id="512399.A8709_33015"/>
<evidence type="ECO:0000313" key="1">
    <source>
        <dbReference type="EMBL" id="OCT12633.1"/>
    </source>
</evidence>
<dbReference type="SUPFAM" id="SSF51126">
    <property type="entry name" value="Pectin lyase-like"/>
    <property type="match status" value="1"/>
</dbReference>
<dbReference type="RefSeq" id="WP_065857116.1">
    <property type="nucleotide sequence ID" value="NZ_LYPC01000027.1"/>
</dbReference>
<dbReference type="InterPro" id="IPR012334">
    <property type="entry name" value="Pectin_lyas_fold"/>
</dbReference>
<accession>A0A1C0ZWY9</accession>
<dbReference type="OrthoDB" id="6502305at2"/>
<dbReference type="EMBL" id="LYPC01000027">
    <property type="protein sequence ID" value="OCT12633.1"/>
    <property type="molecule type" value="Genomic_DNA"/>
</dbReference>
<sequence>MSSVPSEVSKYMGNAVKLADIWGSIIYNVKAYGAKGDGSDDSSAVLAAITAANGGPVEFPPGTYNLVGMSGVGGRVNLVSLFGAVIKGFYYKELNSPSQSISATTAETDAYFTATNLTFEGVGTTPGLKIENQSQGTFIKSFDLHRCTFRGQIGLETKNCLDSNIHDCAFIHNQYGWKALSNTNITVTDARFFSPTGYGVYINQSDTDTFNRFGGESIKFTSCQWFDGATAIQCINHNYMIIDNCMIDYFNMGVYLKGSRFTKIVSGTYIGHTAGSRYSGPLGITPTKLGCLYAEGDQARSFTSGVEISHVKFAGYSDAAADLVFLDGSITTFNGIENTSITNTQFHMVGTTPTTKYHLNVKNAQDIIHSGNRYYAPNNDNLLAPWLFTTMTRLISQNNNFTNCFKSTSANIPPASGAVGNQIMEAATLTVTGNGTSTTGTAQYTYVNKYTGVPKIVVTANSGGTYGTNVSKINVGVIAKDSSTSFVEACHIDGTVIPNGNTIIIDVFVIGTPG</sequence>
<protein>
    <submittedName>
        <fullName evidence="1">Uncharacterized protein</fullName>
    </submittedName>
</protein>
<gene>
    <name evidence="1" type="ORF">A8709_33015</name>
</gene>
<keyword evidence="2" id="KW-1185">Reference proteome</keyword>
<comment type="caution">
    <text evidence="1">The sequence shown here is derived from an EMBL/GenBank/DDBJ whole genome shotgun (WGS) entry which is preliminary data.</text>
</comment>
<dbReference type="Proteomes" id="UP000093309">
    <property type="component" value="Unassembled WGS sequence"/>
</dbReference>
<dbReference type="Gene3D" id="2.160.20.10">
    <property type="entry name" value="Single-stranded right-handed beta-helix, Pectin lyase-like"/>
    <property type="match status" value="1"/>
</dbReference>
<name>A0A1C0ZWY9_9BACL</name>
<proteinExistence type="predicted"/>
<reference evidence="2" key="1">
    <citation type="submission" date="2016-05" db="EMBL/GenBank/DDBJ databases">
        <title>Paenibacillus oryzae. sp. nov., isolated from the rice root.</title>
        <authorList>
            <person name="Zhang J."/>
            <person name="Zhang X."/>
        </authorList>
    </citation>
    <scope>NUCLEOTIDE SEQUENCE [LARGE SCALE GENOMIC DNA]</scope>
    <source>
        <strain evidence="2">KCTC13222</strain>
    </source>
</reference>
<dbReference type="AlphaFoldDB" id="A0A1C0ZWY9"/>